<accession>A0A8S1SZZ7</accession>
<dbReference type="EMBL" id="CAJJDP010000016">
    <property type="protein sequence ID" value="CAD8144807.1"/>
    <property type="molecule type" value="Genomic_DNA"/>
</dbReference>
<gene>
    <name evidence="2" type="ORF">POCTA_138.1.T0160344</name>
</gene>
<dbReference type="OrthoDB" id="10310408at2759"/>
<keyword evidence="1" id="KW-0175">Coiled coil</keyword>
<dbReference type="OMA" id="NSKFHQQ"/>
<dbReference type="Proteomes" id="UP000683925">
    <property type="component" value="Unassembled WGS sequence"/>
</dbReference>
<protein>
    <submittedName>
        <fullName evidence="2">Uncharacterized protein</fullName>
    </submittedName>
</protein>
<dbReference type="AlphaFoldDB" id="A0A8S1SZZ7"/>
<proteinExistence type="predicted"/>
<evidence type="ECO:0000313" key="3">
    <source>
        <dbReference type="Proteomes" id="UP000683925"/>
    </source>
</evidence>
<organism evidence="2 3">
    <name type="scientific">Paramecium octaurelia</name>
    <dbReference type="NCBI Taxonomy" id="43137"/>
    <lineage>
        <taxon>Eukaryota</taxon>
        <taxon>Sar</taxon>
        <taxon>Alveolata</taxon>
        <taxon>Ciliophora</taxon>
        <taxon>Intramacronucleata</taxon>
        <taxon>Oligohymenophorea</taxon>
        <taxon>Peniculida</taxon>
        <taxon>Parameciidae</taxon>
        <taxon>Paramecium</taxon>
    </lineage>
</organism>
<evidence type="ECO:0000313" key="2">
    <source>
        <dbReference type="EMBL" id="CAD8144807.1"/>
    </source>
</evidence>
<feature type="coiled-coil region" evidence="1">
    <location>
        <begin position="148"/>
        <end position="217"/>
    </location>
</feature>
<keyword evidence="3" id="KW-1185">Reference proteome</keyword>
<evidence type="ECO:0000256" key="1">
    <source>
        <dbReference type="SAM" id="Coils"/>
    </source>
</evidence>
<name>A0A8S1SZZ7_PAROT</name>
<comment type="caution">
    <text evidence="2">The sequence shown here is derived from an EMBL/GenBank/DDBJ whole genome shotgun (WGS) entry which is preliminary data.</text>
</comment>
<reference evidence="2" key="1">
    <citation type="submission" date="2021-01" db="EMBL/GenBank/DDBJ databases">
        <authorList>
            <consortium name="Genoscope - CEA"/>
            <person name="William W."/>
        </authorList>
    </citation>
    <scope>NUCLEOTIDE SEQUENCE</scope>
</reference>
<sequence length="279" mass="32162">MDQVCKQQGNHSYIQPKIIENEEVFSYRRINVPGLPISSLRSSCKGDKKRLEIGLISDRKLSDIPNFDKMFSPGNSKFHQQKNSIGDLPQPQSQAPKIEPQAKRNLRMIEKLESDKLCLKIYMSEEDSNQIIFTGISKEQLSSPTQNKKELIQKLQQLFENSINQTNESKSFTERSLFISKIQECEQNASNNITKDLEILENELNSKDNKEKQYSNQKIYKPYPLGQQNLTVNLRKKQMSSKISSQTINSPQYSQRNSIQKCMNKIKSNTKSLHVTCHS</sequence>